<organism evidence="3 4">
    <name type="scientific">Muricoccus nepalensis</name>
    <dbReference type="NCBI Taxonomy" id="1854500"/>
    <lineage>
        <taxon>Bacteria</taxon>
        <taxon>Pseudomonadati</taxon>
        <taxon>Pseudomonadota</taxon>
        <taxon>Alphaproteobacteria</taxon>
        <taxon>Acetobacterales</taxon>
        <taxon>Roseomonadaceae</taxon>
        <taxon>Muricoccus</taxon>
    </lineage>
</organism>
<keyword evidence="4" id="KW-1185">Reference proteome</keyword>
<name>A0A502EPB5_9PROT</name>
<keyword evidence="1" id="KW-0472">Membrane</keyword>
<dbReference type="OrthoDB" id="5702018at2"/>
<feature type="transmembrane region" description="Helical" evidence="1">
    <location>
        <begin position="142"/>
        <end position="163"/>
    </location>
</feature>
<feature type="transmembrane region" description="Helical" evidence="1">
    <location>
        <begin position="16"/>
        <end position="36"/>
    </location>
</feature>
<feature type="domain" description="DUF1206" evidence="2">
    <location>
        <begin position="14"/>
        <end position="80"/>
    </location>
</feature>
<feature type="domain" description="DUF1206" evidence="2">
    <location>
        <begin position="97"/>
        <end position="167"/>
    </location>
</feature>
<evidence type="ECO:0000256" key="1">
    <source>
        <dbReference type="SAM" id="Phobius"/>
    </source>
</evidence>
<feature type="transmembrane region" description="Helical" evidence="1">
    <location>
        <begin position="233"/>
        <end position="251"/>
    </location>
</feature>
<keyword evidence="1" id="KW-1133">Transmembrane helix</keyword>
<sequence length="280" mass="28966">MLAHRNRLELLARLGYAARGLVSLIIGSLALLAAAGQGGEATGSKGALQALFSQRWGAALLVVVALGLFGFALWRTLQSVLNADGLGGSWRAIAARAGQLVSAVVYVGLGVFAVSLITGTSSGGGEEQATRDWTRWLLSQPFGRWLVGAAGLAVLGAALGMIAKAWTASFRKHLSCGPDVATWVIPLGRAGYAARAVVFLIIASFLLVAAWQADSSEARGLGGALLALQEQPFGRVLFALVALGLAAFGVFEFSEAAYRRIAAPSATDLTKGALSSLERS</sequence>
<evidence type="ECO:0000313" key="4">
    <source>
        <dbReference type="Proteomes" id="UP000317078"/>
    </source>
</evidence>
<dbReference type="AlphaFoldDB" id="A0A502EPB5"/>
<feature type="domain" description="DUF1206" evidence="2">
    <location>
        <begin position="190"/>
        <end position="259"/>
    </location>
</feature>
<keyword evidence="1" id="KW-0812">Transmembrane</keyword>
<feature type="transmembrane region" description="Helical" evidence="1">
    <location>
        <begin position="56"/>
        <end position="74"/>
    </location>
</feature>
<dbReference type="Pfam" id="PF06724">
    <property type="entry name" value="DUF1206"/>
    <property type="match status" value="3"/>
</dbReference>
<evidence type="ECO:0000259" key="2">
    <source>
        <dbReference type="Pfam" id="PF06724"/>
    </source>
</evidence>
<dbReference type="EMBL" id="RCZP01000079">
    <property type="protein sequence ID" value="TPG38061.1"/>
    <property type="molecule type" value="Genomic_DNA"/>
</dbReference>
<proteinExistence type="predicted"/>
<dbReference type="InterPro" id="IPR009597">
    <property type="entry name" value="DUF1206"/>
</dbReference>
<gene>
    <name evidence="3" type="ORF">EAH89_29600</name>
</gene>
<evidence type="ECO:0000313" key="3">
    <source>
        <dbReference type="EMBL" id="TPG38061.1"/>
    </source>
</evidence>
<reference evidence="3 4" key="1">
    <citation type="journal article" date="2019" name="Environ. Microbiol.">
        <title>Species interactions and distinct microbial communities in high Arctic permafrost affected cryosols are associated with the CH4 and CO2 gas fluxes.</title>
        <authorList>
            <person name="Altshuler I."/>
            <person name="Hamel J."/>
            <person name="Turney S."/>
            <person name="Magnuson E."/>
            <person name="Levesque R."/>
            <person name="Greer C."/>
            <person name="Whyte L.G."/>
        </authorList>
    </citation>
    <scope>NUCLEOTIDE SEQUENCE [LARGE SCALE GENOMIC DNA]</scope>
    <source>
        <strain evidence="3 4">S9.3B</strain>
    </source>
</reference>
<accession>A0A502EPB5</accession>
<protein>
    <submittedName>
        <fullName evidence="3">DUF1206 domain-containing protein</fullName>
    </submittedName>
</protein>
<feature type="transmembrane region" description="Helical" evidence="1">
    <location>
        <begin position="192"/>
        <end position="213"/>
    </location>
</feature>
<comment type="caution">
    <text evidence="3">The sequence shown here is derived from an EMBL/GenBank/DDBJ whole genome shotgun (WGS) entry which is preliminary data.</text>
</comment>
<feature type="transmembrane region" description="Helical" evidence="1">
    <location>
        <begin position="100"/>
        <end position="122"/>
    </location>
</feature>
<dbReference type="RefSeq" id="WP_140887646.1">
    <property type="nucleotide sequence ID" value="NZ_RCZP01000079.1"/>
</dbReference>
<dbReference type="Proteomes" id="UP000317078">
    <property type="component" value="Unassembled WGS sequence"/>
</dbReference>